<name>A0A178M1A0_9CHLR</name>
<comment type="caution">
    <text evidence="2">The sequence shown here is derived from an EMBL/GenBank/DDBJ whole genome shotgun (WGS) entry which is preliminary data.</text>
</comment>
<evidence type="ECO:0000313" key="2">
    <source>
        <dbReference type="EMBL" id="OAN40569.1"/>
    </source>
</evidence>
<keyword evidence="1" id="KW-0175">Coiled coil</keyword>
<sequence>MSVEGLQAVLDKEEIVSTPLANDLLDQPAWVAEIFRRHVRTYIPFARQATKGEHGISVAEFERHIIREVRAGGAVRGYLTGEYGYGKTSTALYLWDRAQSANLLCVPTFKLQNLKDLVIASYGWMRYELSRIRPDLMSKAERIYNAVIDRSAETLATRYHISLSAAQQMLQEQPELLRLKTIDYIRFIEDATQLALEAGYNGLLILADELQQYIEPAIHNHQRDPISALFDLVEAIRSRRGHLQFGLLLIIPPKDLSLLRDQRGDLVHRILQASLDLNTVYDRWFPQRLWYRLAETFSFTEHRDRVISTDCLDALGQIASRGDLSDGPRTVINVLRRATQRYIAAGYPEDDPYSPEDLIDDFLSGAITFDSARRIPHITAQALNHSMVKGHPIRERAIKWAAAFPQEGLPRTLQERLGLAETIDELAHSVLNDLLIEVGDRHSGGVTLRGLDHVGGQTDWLTSAIRDFWRTFDQDTAQIRRWVTSAFTSLLTTKVFPPNQWKVTNVSDGGLFENAGLVLEGCFASVQQRFPNRRIAVQVLWQDEPELGVNDSAEILILFRLFSDKQGLSSPQWRSLRLDAQARRIEVDLNIIRRSDDLVSVQIDQFVRPVILSTHLTPYLLLALYQFLDDKRTNNLIPKEDLQFVQYGFQTALLDATFQLLFEASLDGSQAVGQERFIEKTLNSLLEQLYPVYSTFMRTQQWNNTLQKYINVLQRHDLTYERQGQLPLEGTKHEIATMFGMSDTGFDAFVENFSALIQIERPFPTRATARAGNKGAVRLTLHPLEQAILGWMQERPTFDGEGQISRWELPLADVRRCASQLGYLPQEIDMAVRLLVARQMARLDAQRDVLYEQAGLVLSLEEVEQALNAWEHDLQILAQAFPDSVQIVHWQTEAHTLRRELENQRQDRPDGQRRLAIKNQVASFSKLLQAFVTEQYRQLRDRFSQQYFILSQFDRHLITQLDQTVSGSLAFGPTLDRLRIKTLHRYGEFDDALQQVRTRLEKVQHMFQRDEIAFDRLVHHATTYSQLEREIHRLRQHYDQLVQQVKIIADWIELAKQAAHLEEQLQALGGEASTYRADFYRWSQQVQDMLVSQQVVDLVPLGRARDELALIQNAVQQCLTVAEQRFAAKQALYRQMMSELLGLDQAALWPLRQYHPYSAAASEAQLLVDVKATLQNWCVAMGSMIRQLSTDLRSTLSSPEVAMLPDEKLQRWQELGIRLRDELRRLSHNIMEYEGRTEDVAILQDLQPSGSGGFHTLLTVLSDLKTAVSVVQAEVAFMQQELQALQLAPAEEQVVAALDHHATLVELADVRMLTSDLTDTDFWQALQGLHAKRRIRIYCESLRIEPSQT</sequence>
<dbReference type="EMBL" id="LWQS01000093">
    <property type="protein sequence ID" value="OAN40569.1"/>
    <property type="molecule type" value="Genomic_DNA"/>
</dbReference>
<keyword evidence="3" id="KW-1185">Reference proteome</keyword>
<dbReference type="Proteomes" id="UP000078287">
    <property type="component" value="Unassembled WGS sequence"/>
</dbReference>
<organism evidence="2 3">
    <name type="scientific">Chloroflexus islandicus</name>
    <dbReference type="NCBI Taxonomy" id="1707952"/>
    <lineage>
        <taxon>Bacteria</taxon>
        <taxon>Bacillati</taxon>
        <taxon>Chloroflexota</taxon>
        <taxon>Chloroflexia</taxon>
        <taxon>Chloroflexales</taxon>
        <taxon>Chloroflexineae</taxon>
        <taxon>Chloroflexaceae</taxon>
        <taxon>Chloroflexus</taxon>
    </lineage>
</organism>
<dbReference type="SUPFAM" id="SSF52540">
    <property type="entry name" value="P-loop containing nucleoside triphosphate hydrolases"/>
    <property type="match status" value="1"/>
</dbReference>
<evidence type="ECO:0000256" key="1">
    <source>
        <dbReference type="SAM" id="Coils"/>
    </source>
</evidence>
<dbReference type="RefSeq" id="WP_066790893.1">
    <property type="nucleotide sequence ID" value="NZ_LWQS01000093.1"/>
</dbReference>
<evidence type="ECO:0008006" key="4">
    <source>
        <dbReference type="Google" id="ProtNLM"/>
    </source>
</evidence>
<dbReference type="InterPro" id="IPR027417">
    <property type="entry name" value="P-loop_NTPase"/>
</dbReference>
<feature type="coiled-coil region" evidence="1">
    <location>
        <begin position="860"/>
        <end position="907"/>
    </location>
</feature>
<proteinExistence type="predicted"/>
<dbReference type="OrthoDB" id="580746at2"/>
<evidence type="ECO:0000313" key="3">
    <source>
        <dbReference type="Proteomes" id="UP000078287"/>
    </source>
</evidence>
<protein>
    <recommendedName>
        <fullName evidence="4">ATP-binding protein</fullName>
    </recommendedName>
</protein>
<accession>A0A178M1A0</accession>
<reference evidence="2 3" key="1">
    <citation type="submission" date="2016-04" db="EMBL/GenBank/DDBJ databases">
        <title>Chloroflexus islandicus sp. nov., a thermophilic filamentous anoxygenic phototrophic bacterium from geyser Strokkur (Iceland).</title>
        <authorList>
            <person name="Gaisin V.A."/>
            <person name="Kalashnikov A.M."/>
            <person name="Sukhacheva M.V."/>
            <person name="Grouzdev D.S."/>
            <person name="Ivanov T.M."/>
            <person name="Kuznetsov B."/>
            <person name="Gorlenko V.M."/>
        </authorList>
    </citation>
    <scope>NUCLEOTIDE SEQUENCE [LARGE SCALE GENOMIC DNA]</scope>
    <source>
        <strain evidence="3">isl-2</strain>
    </source>
</reference>
<gene>
    <name evidence="2" type="ORF">A6A03_04470</name>
</gene>